<dbReference type="RefSeq" id="WP_014373449.1">
    <property type="nucleotide sequence ID" value="NC_016940.1"/>
</dbReference>
<accession>H6L9M5</accession>
<dbReference type="Proteomes" id="UP000007519">
    <property type="component" value="Chromosome"/>
</dbReference>
<protein>
    <submittedName>
        <fullName evidence="1">Uncharacterized protein</fullName>
    </submittedName>
</protein>
<organism evidence="1 2">
    <name type="scientific">Saprospira grandis (strain Lewin)</name>
    <dbReference type="NCBI Taxonomy" id="984262"/>
    <lineage>
        <taxon>Bacteria</taxon>
        <taxon>Pseudomonadati</taxon>
        <taxon>Bacteroidota</taxon>
        <taxon>Saprospiria</taxon>
        <taxon>Saprospirales</taxon>
        <taxon>Saprospiraceae</taxon>
        <taxon>Saprospira</taxon>
    </lineage>
</organism>
<keyword evidence="2" id="KW-1185">Reference proteome</keyword>
<evidence type="ECO:0000313" key="2">
    <source>
        <dbReference type="Proteomes" id="UP000007519"/>
    </source>
</evidence>
<name>H6L9M5_SAPGL</name>
<sequence length="1099" mass="119595">MAISKQQKESLELLQKKANEWLSNYYQFGLSSDPQTAAQHSQVLATLHQTQAALAQADQDEPSVEEQGTIPMPEEAAAAREAKSEERSAQKAAAEEIEAETESDIATQAKGNADLEATLNGWKDLAVSWLDTGIDKILSSKEGLDKGILATAQEYIGQAEGWLRLASLFTGGELGDKVEKVQGWIELAKSVIEKVEALEEYLGQWRDLAVSWMEGGISSVISGTEVVGELSNAVVAEAIDFKKLAQDFVDKAKALGDASLDDKVARAEEWLGSTHNLLDKAGDIVDNLFADADNNSLPDWYDLLAREWDKLAVMDIIPGTDIDEQLLGKINGFKTKAEEWLAKATAEMNPAVQEKIDLVKTWIYNIQKLLSLAEKGKEFVDALKNKDFNAVYDQLSALWTELDGANDIFAGTDIDDKLLAKVQEYKQKADEFARLANSLIAKLPAGEHLGEVQDWIKMAMQIATDMANGEDVVGKYLQLAKEWAQGQIKRVLDGQEEFTAEVAGQVSGFVNEAKRFVASASAMKNGDFSDKIAAAGEWIQSSEGLLDKASDLIGLAVGDADGNNLPDWYDRLAAAWDDITGGGDIISNTNVDNELIGKVNIFRAEAEKWLAKAVEVGAEIQEKITMVKQWIEVGGNFLKEVAGFIEDIKEGDFLSVYEKIKAAYFGLGDTDDILEGTEVDNRLLAKAKDLQGQAESWLANALTGGRANGEMTDEVKDILGAVDNVLTFALTKYEVQDSMMEFNEDKIVIDFPNATTLTDEQEAALIGEFSGGFDGPLVNTLGAVLTRLNQDILTLGSQVDGAYRQTIASGGAAAEVYLKAKSDYESVMKKQKDLMKLLESVRKVVVSSIGLALTPVNPAVAAGVTALLSGSVNGFGDIAKMLLGAASESGGTMGQIGGFLSLALPGGAGLSTMTEAQNAGLIDLDGLYKRGVTSKYEEMKALLAKIQEQLDIVYTNLYKQRADQLEDAKGAIASGADQWKRLRAEIMSKYVNTQETRVNEKAAYWLLSRAQYANWLSKKTDTVIVDNVIDALERFEIMKDAGVKEWNKGAGGKVARGLGWLLGGWASFGYDEKIEQFNKWGRQEIGRLHNQAVWNEAFA</sequence>
<reference evidence="1 2" key="1">
    <citation type="journal article" date="2012" name="Stand. Genomic Sci.">
        <title>Complete genome sequencing and analysis of Saprospira grandis str. Lewin, a predatory marine bacterium.</title>
        <authorList>
            <person name="Saw J.H."/>
            <person name="Yuryev A."/>
            <person name="Kanbe M."/>
            <person name="Hou S."/>
            <person name="Young A.G."/>
            <person name="Aizawa S."/>
            <person name="Alam M."/>
        </authorList>
    </citation>
    <scope>NUCLEOTIDE SEQUENCE [LARGE SCALE GENOMIC DNA]</scope>
    <source>
        <strain evidence="1 2">Lewin</strain>
    </source>
</reference>
<proteinExistence type="predicted"/>
<dbReference type="HOGENOM" id="CLU_283408_0_0_10"/>
<gene>
    <name evidence="1" type="ordered locus">SGRA_0464</name>
</gene>
<dbReference type="AlphaFoldDB" id="H6L9M5"/>
<dbReference type="KEGG" id="sgn:SGRA_0464"/>
<dbReference type="EMBL" id="CP002831">
    <property type="protein sequence ID" value="AFC23203.1"/>
    <property type="molecule type" value="Genomic_DNA"/>
</dbReference>
<evidence type="ECO:0000313" key="1">
    <source>
        <dbReference type="EMBL" id="AFC23203.1"/>
    </source>
</evidence>
<dbReference type="OrthoDB" id="9816609at2"/>